<dbReference type="Proteomes" id="UP000480178">
    <property type="component" value="Chromosome"/>
</dbReference>
<organism evidence="1 2">
    <name type="scientific">Rhodocytophaga rosea</name>
    <dbReference type="NCBI Taxonomy" id="2704465"/>
    <lineage>
        <taxon>Bacteria</taxon>
        <taxon>Pseudomonadati</taxon>
        <taxon>Bacteroidota</taxon>
        <taxon>Cytophagia</taxon>
        <taxon>Cytophagales</taxon>
        <taxon>Rhodocytophagaceae</taxon>
        <taxon>Rhodocytophaga</taxon>
    </lineage>
</organism>
<gene>
    <name evidence="1" type="ORF">GXP67_08805</name>
</gene>
<dbReference type="AlphaFoldDB" id="A0A6C0GG81"/>
<dbReference type="Gene3D" id="3.40.50.1820">
    <property type="entry name" value="alpha/beta hydrolase"/>
    <property type="match status" value="1"/>
</dbReference>
<dbReference type="RefSeq" id="WP_162442805.1">
    <property type="nucleotide sequence ID" value="NZ_CP048222.1"/>
</dbReference>
<dbReference type="KEGG" id="rhoz:GXP67_08805"/>
<evidence type="ECO:0000313" key="2">
    <source>
        <dbReference type="Proteomes" id="UP000480178"/>
    </source>
</evidence>
<keyword evidence="2" id="KW-1185">Reference proteome</keyword>
<reference evidence="1 2" key="1">
    <citation type="submission" date="2020-01" db="EMBL/GenBank/DDBJ databases">
        <authorList>
            <person name="Kim M.K."/>
        </authorList>
    </citation>
    <scope>NUCLEOTIDE SEQUENCE [LARGE SCALE GENOMIC DNA]</scope>
    <source>
        <strain evidence="1 2">172606-1</strain>
    </source>
</reference>
<dbReference type="EMBL" id="CP048222">
    <property type="protein sequence ID" value="QHT66752.1"/>
    <property type="molecule type" value="Genomic_DNA"/>
</dbReference>
<dbReference type="InterPro" id="IPR029058">
    <property type="entry name" value="AB_hydrolase_fold"/>
</dbReference>
<evidence type="ECO:0008006" key="3">
    <source>
        <dbReference type="Google" id="ProtNLM"/>
    </source>
</evidence>
<evidence type="ECO:0000313" key="1">
    <source>
        <dbReference type="EMBL" id="QHT66752.1"/>
    </source>
</evidence>
<protein>
    <recommendedName>
        <fullName evidence="3">Alpha/beta hydrolase</fullName>
    </recommendedName>
</protein>
<accession>A0A6C0GG81</accession>
<name>A0A6C0GG81_9BACT</name>
<proteinExistence type="predicted"/>
<sequence length="517" mass="59365">MNRLIYWIVLLVSVDAYGQYTQWSNLKPGPYSIGYKVVILTDSSRYYQDISAPFADQKSAKQYRRIPLFIWYPARSSSGDKQMLYKDYFPDLKYENPYVENGMENLLTQLKKGWQISDNHFEQASLTKIPVVKQAAPIHQKFPVVLHTHATGLLMQSVLMEFLASNGYIVISYPHLGVDPLHFNWNDGSIQEEVVSADDVGFIISKLSYIVPYAAIDNISFIGMLAEKGVNHQFASADLKAIACLGCFLDERVKQLPYYDPRKFRIPLLQIPESWRNNNPLFIDSLVNAPRWTVKFKEIVHTDFYPVYKVYNPADAKKYVNYEYIALIALEFLDAVQKKNIYPATFSSVPAEVLYAVVAKTDVKILPTETEFLSWIRNGDIAKAESYAGQLTQSALINDQLMRQLLSILASENKPYLIEAIHFYFRLYPKDPKQTFMYIFRNASNEKMATAIFDLLIKKFPVSPYPYDGLSDYYENTGNAGKATVLAKKALELLENTHNISQHDIDELKQKLQEKMK</sequence>